<gene>
    <name evidence="1" type="ORF">PIG85_00430</name>
</gene>
<dbReference type="RefSeq" id="WP_004807030.1">
    <property type="nucleotide sequence ID" value="NZ_CP116394.1"/>
</dbReference>
<dbReference type="InterPro" id="IPR027417">
    <property type="entry name" value="P-loop_NTPase"/>
</dbReference>
<dbReference type="KEGG" id="wne:PIG85_00430"/>
<sequence>MNQLLTKAKALAGDAPLRLLIDGRSGSGKTSLAQQLSQETEELELLAVEQWCPGWDGLQQAAHTCADLLHGRITQVHLWDWYADDWGNWLRPDPTKDWIVEGCGALTRDSVSAPGAVGLWLELDAAERKKRALARDGELYVPHWHDWAKAEEKLYGAEKPWQLAALHL</sequence>
<dbReference type="EMBL" id="CP116394">
    <property type="protein sequence ID" value="WCE46145.1"/>
    <property type="molecule type" value="Genomic_DNA"/>
</dbReference>
<dbReference type="AlphaFoldDB" id="A0AB38XPE5"/>
<proteinExistence type="predicted"/>
<evidence type="ECO:0000313" key="2">
    <source>
        <dbReference type="Proteomes" id="UP001211044"/>
    </source>
</evidence>
<dbReference type="Proteomes" id="UP001211044">
    <property type="component" value="Chromosome"/>
</dbReference>
<dbReference type="Gene3D" id="3.40.50.300">
    <property type="entry name" value="P-loop containing nucleotide triphosphate hydrolases"/>
    <property type="match status" value="1"/>
</dbReference>
<evidence type="ECO:0000313" key="1">
    <source>
        <dbReference type="EMBL" id="WCE46145.1"/>
    </source>
</evidence>
<protein>
    <submittedName>
        <fullName evidence="1">AAA family ATPase</fullName>
    </submittedName>
</protein>
<name>A0AB38XPE5_9ACTO</name>
<organism evidence="1 2">
    <name type="scientific">Winkia neuii subsp. anitrata</name>
    <dbReference type="NCBI Taxonomy" id="29318"/>
    <lineage>
        <taxon>Bacteria</taxon>
        <taxon>Bacillati</taxon>
        <taxon>Actinomycetota</taxon>
        <taxon>Actinomycetes</taxon>
        <taxon>Actinomycetales</taxon>
        <taxon>Actinomycetaceae</taxon>
        <taxon>Winkia</taxon>
    </lineage>
</organism>
<reference evidence="1" key="1">
    <citation type="submission" date="2023-01" db="EMBL/GenBank/DDBJ databases">
        <title>Comparative Genomic Analysis of the Clinically-Derived Winkia Strain NY0527 Provides Evidence into the Taxonomic Reassignment of Winkia neuii and Characterizes Their Virulence Traits.</title>
        <authorList>
            <person name="Cai X."/>
            <person name="Peng Y."/>
            <person name="Li M."/>
            <person name="Qiu Y."/>
            <person name="Wang Y."/>
            <person name="Xu L."/>
            <person name="Hou Q."/>
        </authorList>
    </citation>
    <scope>NUCLEOTIDE SEQUENCE</scope>
    <source>
        <strain evidence="1">NY0527</strain>
    </source>
</reference>
<accession>A0AB38XPE5</accession>
<dbReference type="SUPFAM" id="SSF52540">
    <property type="entry name" value="P-loop containing nucleoside triphosphate hydrolases"/>
    <property type="match status" value="1"/>
</dbReference>